<dbReference type="PANTHER" id="PTHR21174:SF0">
    <property type="entry name" value="HD PHOSPHOHYDROLASE FAMILY PROTEIN-RELATED"/>
    <property type="match status" value="1"/>
</dbReference>
<organism evidence="2 3">
    <name type="scientific">Beutenbergia cavernae (strain ATCC BAA-8 / DSM 12333 / CCUG 43141 / JCM 11478 / NBRC 16432 / NCIMB 13614 / HKI 0122)</name>
    <dbReference type="NCBI Taxonomy" id="471853"/>
    <lineage>
        <taxon>Bacteria</taxon>
        <taxon>Bacillati</taxon>
        <taxon>Actinomycetota</taxon>
        <taxon>Actinomycetes</taxon>
        <taxon>Micrococcales</taxon>
        <taxon>Beutenbergiaceae</taxon>
        <taxon>Beutenbergia</taxon>
    </lineage>
</organism>
<evidence type="ECO:0000313" key="2">
    <source>
        <dbReference type="EMBL" id="ACQ79092.1"/>
    </source>
</evidence>
<keyword evidence="3" id="KW-1185">Reference proteome</keyword>
<name>C5BZC0_BEUC1</name>
<gene>
    <name evidence="2" type="ordered locus">Bcav_0831</name>
</gene>
<dbReference type="EMBL" id="CP001618">
    <property type="protein sequence ID" value="ACQ79092.1"/>
    <property type="molecule type" value="Genomic_DNA"/>
</dbReference>
<reference evidence="2 3" key="1">
    <citation type="journal article" date="2009" name="Stand. Genomic Sci.">
        <title>Complete genome sequence of Beutenbergia cavernae type strain (HKI 0122).</title>
        <authorList>
            <person name="Land M."/>
            <person name="Pukall R."/>
            <person name="Abt B."/>
            <person name="Goker M."/>
            <person name="Rohde M."/>
            <person name="Glavina Del Rio T."/>
            <person name="Tice H."/>
            <person name="Copeland A."/>
            <person name="Cheng J.F."/>
            <person name="Lucas S."/>
            <person name="Chen F."/>
            <person name="Nolan M."/>
            <person name="Bruce D."/>
            <person name="Goodwin L."/>
            <person name="Pitluck S."/>
            <person name="Ivanova N."/>
            <person name="Mavromatis K."/>
            <person name="Ovchinnikova G."/>
            <person name="Pati A."/>
            <person name="Chen A."/>
            <person name="Palaniappan K."/>
            <person name="Hauser L."/>
            <person name="Chang Y.J."/>
            <person name="Jefferies C.C."/>
            <person name="Saunders E."/>
            <person name="Brettin T."/>
            <person name="Detter J.C."/>
            <person name="Han C."/>
            <person name="Chain P."/>
            <person name="Bristow J."/>
            <person name="Eisen J.A."/>
            <person name="Markowitz V."/>
            <person name="Hugenholtz P."/>
            <person name="Kyrpides N.C."/>
            <person name="Klenk H.P."/>
            <person name="Lapidus A."/>
        </authorList>
    </citation>
    <scope>NUCLEOTIDE SEQUENCE [LARGE SCALE GENOMIC DNA]</scope>
    <source>
        <strain evidence="3">ATCC BAA-8 / DSM 12333 / NBRC 16432</strain>
    </source>
</reference>
<protein>
    <recommendedName>
        <fullName evidence="1">DUF4031 domain-containing protein</fullName>
    </recommendedName>
</protein>
<dbReference type="AlphaFoldDB" id="C5BZC0"/>
<dbReference type="Proteomes" id="UP000007962">
    <property type="component" value="Chromosome"/>
</dbReference>
<dbReference type="InterPro" id="IPR009218">
    <property type="entry name" value="HD_phosphohydro"/>
</dbReference>
<dbReference type="PANTHER" id="PTHR21174">
    <property type="match status" value="1"/>
</dbReference>
<dbReference type="KEGG" id="bcv:Bcav_0831"/>
<accession>C5BZC0</accession>
<dbReference type="Gene3D" id="1.10.3210.10">
    <property type="entry name" value="Hypothetical protein af1432"/>
    <property type="match status" value="1"/>
</dbReference>
<dbReference type="SUPFAM" id="SSF109604">
    <property type="entry name" value="HD-domain/PDEase-like"/>
    <property type="match status" value="1"/>
</dbReference>
<sequence length="315" mass="34449">MRTLVSVAVLIDPPRWPAHGTHWSHVVSDSSVAELHAFARRHGIRDRAFDLDHYDVPAERYDDLVLGGAQPVSSGELVRRLRRSGLRVTARERRARTRLPARWEALVPQAPEVGVDLIARWSQTHRAYHDVRHLAAVLDGVEDLARAEDAPPPAWRRALLAAWFHDAVYDAGTPSAAGASEADATATSDEESSAALARGLLGPLLPAEEVDDVVRLVLLTTTHTVRPGDVAGSLLCDADLAILAAPSERYAAYARDVRTEYAHVPDEAFRRGRAQILESLLGRDHLYATTTARARWEAPARANVAAELARLRAPG</sequence>
<dbReference type="HOGENOM" id="CLU_051795_2_0_11"/>
<dbReference type="eggNOG" id="COG4339">
    <property type="taxonomic scope" value="Bacteria"/>
</dbReference>
<evidence type="ECO:0000259" key="1">
    <source>
        <dbReference type="Pfam" id="PF13223"/>
    </source>
</evidence>
<evidence type="ECO:0000313" key="3">
    <source>
        <dbReference type="Proteomes" id="UP000007962"/>
    </source>
</evidence>
<dbReference type="InterPro" id="IPR025109">
    <property type="entry name" value="DUF4031"/>
</dbReference>
<dbReference type="STRING" id="471853.Bcav_0831"/>
<proteinExistence type="predicted"/>
<feature type="domain" description="DUF4031" evidence="1">
    <location>
        <begin position="9"/>
        <end position="83"/>
    </location>
</feature>
<dbReference type="Pfam" id="PF13223">
    <property type="entry name" value="DUF4031"/>
    <property type="match status" value="1"/>
</dbReference>